<sequence length="311" mass="31582">MRAAVVRRFGGPEVLEIASIDVPEIRDHQLLVRVEAAAVNRIDLSTRSGALAEAGLMRPAPVVGLGWDAAGTVEAAGAAVTRFAVGDRVIGLRDRLSAGGAQAEFVALDETALAPAPRSVPAAEASTLPLIGLTADLALRRTGLRAGQTLLVTGAAGGVGGLALELAALRGVRTVADDKSAAATWTVPRGEPAQVRDLVPGGVDAVIDAAVLGVEAHEALRGGGTFVTLVRPFAPPPLRDTRVVVAEVAADGARLTELAALVDAGHLTLGVAATFPLDAVAEAHERLAAGGLRGRLVLTPGVRAARSVNFL</sequence>
<dbReference type="InterPro" id="IPR020843">
    <property type="entry name" value="ER"/>
</dbReference>
<accession>A0ABT1DWT9</accession>
<dbReference type="Pfam" id="PF08240">
    <property type="entry name" value="ADH_N"/>
    <property type="match status" value="1"/>
</dbReference>
<dbReference type="Gene3D" id="3.40.50.720">
    <property type="entry name" value="NAD(P)-binding Rossmann-like Domain"/>
    <property type="match status" value="1"/>
</dbReference>
<dbReference type="SUPFAM" id="SSF51735">
    <property type="entry name" value="NAD(P)-binding Rossmann-fold domains"/>
    <property type="match status" value="1"/>
</dbReference>
<comment type="caution">
    <text evidence="2">The sequence shown here is derived from an EMBL/GenBank/DDBJ whole genome shotgun (WGS) entry which is preliminary data.</text>
</comment>
<gene>
    <name evidence="2" type="ORF">M1L60_31040</name>
</gene>
<dbReference type="Pfam" id="PF13602">
    <property type="entry name" value="ADH_zinc_N_2"/>
    <property type="match status" value="1"/>
</dbReference>
<organism evidence="2 3">
    <name type="scientific">Paractinoplanes aksuensis</name>
    <dbReference type="NCBI Taxonomy" id="2939490"/>
    <lineage>
        <taxon>Bacteria</taxon>
        <taxon>Bacillati</taxon>
        <taxon>Actinomycetota</taxon>
        <taxon>Actinomycetes</taxon>
        <taxon>Micromonosporales</taxon>
        <taxon>Micromonosporaceae</taxon>
        <taxon>Paractinoplanes</taxon>
    </lineage>
</organism>
<dbReference type="PANTHER" id="PTHR43482:SF1">
    <property type="entry name" value="PROTEIN AST1-RELATED"/>
    <property type="match status" value="1"/>
</dbReference>
<dbReference type="SMART" id="SM00829">
    <property type="entry name" value="PKS_ER"/>
    <property type="match status" value="1"/>
</dbReference>
<dbReference type="SUPFAM" id="SSF50129">
    <property type="entry name" value="GroES-like"/>
    <property type="match status" value="1"/>
</dbReference>
<evidence type="ECO:0000313" key="3">
    <source>
        <dbReference type="Proteomes" id="UP001523369"/>
    </source>
</evidence>
<dbReference type="EMBL" id="JAMYJR010000033">
    <property type="protein sequence ID" value="MCO8275023.1"/>
    <property type="molecule type" value="Genomic_DNA"/>
</dbReference>
<dbReference type="Proteomes" id="UP001523369">
    <property type="component" value="Unassembled WGS sequence"/>
</dbReference>
<evidence type="ECO:0000259" key="1">
    <source>
        <dbReference type="SMART" id="SM00829"/>
    </source>
</evidence>
<proteinExistence type="predicted"/>
<dbReference type="InterPro" id="IPR036291">
    <property type="entry name" value="NAD(P)-bd_dom_sf"/>
</dbReference>
<dbReference type="Gene3D" id="3.90.180.10">
    <property type="entry name" value="Medium-chain alcohol dehydrogenases, catalytic domain"/>
    <property type="match status" value="1"/>
</dbReference>
<reference evidence="2 3" key="1">
    <citation type="submission" date="2022-06" db="EMBL/GenBank/DDBJ databases">
        <title>New Species of the Genus Actinoplanes, ActinopZanes ferrugineus.</title>
        <authorList>
            <person name="Ding P."/>
        </authorList>
    </citation>
    <scope>NUCLEOTIDE SEQUENCE [LARGE SCALE GENOMIC DNA]</scope>
    <source>
        <strain evidence="2 3">TRM88003</strain>
    </source>
</reference>
<protein>
    <submittedName>
        <fullName evidence="2">NADP-dependent oxidoreductase</fullName>
    </submittedName>
</protein>
<dbReference type="CDD" id="cd05289">
    <property type="entry name" value="MDR_like_2"/>
    <property type="match status" value="1"/>
</dbReference>
<evidence type="ECO:0000313" key="2">
    <source>
        <dbReference type="EMBL" id="MCO8275023.1"/>
    </source>
</evidence>
<dbReference type="RefSeq" id="WP_253241086.1">
    <property type="nucleotide sequence ID" value="NZ_JAMYJR010000033.1"/>
</dbReference>
<feature type="domain" description="Enoyl reductase (ER)" evidence="1">
    <location>
        <begin position="10"/>
        <end position="298"/>
    </location>
</feature>
<dbReference type="InterPro" id="IPR011032">
    <property type="entry name" value="GroES-like_sf"/>
</dbReference>
<dbReference type="InterPro" id="IPR052585">
    <property type="entry name" value="Lipid_raft_assoc_Zn_ADH"/>
</dbReference>
<keyword evidence="3" id="KW-1185">Reference proteome</keyword>
<name>A0ABT1DWT9_9ACTN</name>
<dbReference type="InterPro" id="IPR013154">
    <property type="entry name" value="ADH-like_N"/>
</dbReference>
<dbReference type="PANTHER" id="PTHR43482">
    <property type="entry name" value="PROTEIN AST1-RELATED"/>
    <property type="match status" value="1"/>
</dbReference>